<comment type="caution">
    <text evidence="1">The sequence shown here is derived from an EMBL/GenBank/DDBJ whole genome shotgun (WGS) entry which is preliminary data.</text>
</comment>
<evidence type="ECO:0000313" key="2">
    <source>
        <dbReference type="Proteomes" id="UP001054945"/>
    </source>
</evidence>
<proteinExistence type="predicted"/>
<dbReference type="Proteomes" id="UP001054945">
    <property type="component" value="Unassembled WGS sequence"/>
</dbReference>
<protein>
    <submittedName>
        <fullName evidence="1">Uncharacterized protein</fullName>
    </submittedName>
</protein>
<name>A0AAV4P5N3_CAEEX</name>
<dbReference type="EMBL" id="BPLR01004143">
    <property type="protein sequence ID" value="GIX92657.1"/>
    <property type="molecule type" value="Genomic_DNA"/>
</dbReference>
<keyword evidence="2" id="KW-1185">Reference proteome</keyword>
<organism evidence="1 2">
    <name type="scientific">Caerostris extrusa</name>
    <name type="common">Bark spider</name>
    <name type="synonym">Caerostris bankana</name>
    <dbReference type="NCBI Taxonomy" id="172846"/>
    <lineage>
        <taxon>Eukaryota</taxon>
        <taxon>Metazoa</taxon>
        <taxon>Ecdysozoa</taxon>
        <taxon>Arthropoda</taxon>
        <taxon>Chelicerata</taxon>
        <taxon>Arachnida</taxon>
        <taxon>Araneae</taxon>
        <taxon>Araneomorphae</taxon>
        <taxon>Entelegynae</taxon>
        <taxon>Araneoidea</taxon>
        <taxon>Araneidae</taxon>
        <taxon>Caerostris</taxon>
    </lineage>
</organism>
<accession>A0AAV4P5N3</accession>
<sequence>MHFSKYICRRSTKACPKRSTFSPEHIACLSFESLFRVKTIVHSSPCAEGSTDARRNDGRRRFIATIVDHEAGSFELIDGDAQLRNARVRIQEAELSASVHWVRSIAKKKKEDFIYTLLLYVSRRFVCIG</sequence>
<reference evidence="1 2" key="1">
    <citation type="submission" date="2021-06" db="EMBL/GenBank/DDBJ databases">
        <title>Caerostris extrusa draft genome.</title>
        <authorList>
            <person name="Kono N."/>
            <person name="Arakawa K."/>
        </authorList>
    </citation>
    <scope>NUCLEOTIDE SEQUENCE [LARGE SCALE GENOMIC DNA]</scope>
</reference>
<gene>
    <name evidence="1" type="ORF">CEXT_90821</name>
</gene>
<dbReference type="AlphaFoldDB" id="A0AAV4P5N3"/>
<evidence type="ECO:0000313" key="1">
    <source>
        <dbReference type="EMBL" id="GIX92657.1"/>
    </source>
</evidence>